<keyword evidence="1" id="KW-1133">Transmembrane helix</keyword>
<evidence type="ECO:0000256" key="1">
    <source>
        <dbReference type="SAM" id="Phobius"/>
    </source>
</evidence>
<dbReference type="EMBL" id="GGEC01023134">
    <property type="protein sequence ID" value="MBX03618.1"/>
    <property type="molecule type" value="Transcribed_RNA"/>
</dbReference>
<proteinExistence type="predicted"/>
<feature type="transmembrane region" description="Helical" evidence="1">
    <location>
        <begin position="12"/>
        <end position="32"/>
    </location>
</feature>
<keyword evidence="1" id="KW-0812">Transmembrane</keyword>
<evidence type="ECO:0000313" key="2">
    <source>
        <dbReference type="EMBL" id="MBX03618.1"/>
    </source>
</evidence>
<reference evidence="2" key="1">
    <citation type="submission" date="2018-02" db="EMBL/GenBank/DDBJ databases">
        <title>Rhizophora mucronata_Transcriptome.</title>
        <authorList>
            <person name="Meera S.P."/>
            <person name="Sreeshan A."/>
            <person name="Augustine A."/>
        </authorList>
    </citation>
    <scope>NUCLEOTIDE SEQUENCE</scope>
    <source>
        <tissue evidence="2">Leaf</tissue>
    </source>
</reference>
<protein>
    <submittedName>
        <fullName evidence="2">Uncharacterized protein</fullName>
    </submittedName>
</protein>
<dbReference type="AlphaFoldDB" id="A0A2P2KD13"/>
<name>A0A2P2KD13_RHIMU</name>
<organism evidence="2">
    <name type="scientific">Rhizophora mucronata</name>
    <name type="common">Asiatic mangrove</name>
    <dbReference type="NCBI Taxonomy" id="61149"/>
    <lineage>
        <taxon>Eukaryota</taxon>
        <taxon>Viridiplantae</taxon>
        <taxon>Streptophyta</taxon>
        <taxon>Embryophyta</taxon>
        <taxon>Tracheophyta</taxon>
        <taxon>Spermatophyta</taxon>
        <taxon>Magnoliopsida</taxon>
        <taxon>eudicotyledons</taxon>
        <taxon>Gunneridae</taxon>
        <taxon>Pentapetalae</taxon>
        <taxon>rosids</taxon>
        <taxon>fabids</taxon>
        <taxon>Malpighiales</taxon>
        <taxon>Rhizophoraceae</taxon>
        <taxon>Rhizophora</taxon>
    </lineage>
</organism>
<accession>A0A2P2KD13</accession>
<sequence>MDLGFIQTLDVQILVGVGVAIVAIAIGAVFLLSSKKPKGLTSVRALPLI</sequence>
<keyword evidence="1" id="KW-0472">Membrane</keyword>